<gene>
    <name evidence="1" type="ORF">N7494_004244</name>
</gene>
<accession>A0AAD6GII1</accession>
<proteinExistence type="predicted"/>
<protein>
    <submittedName>
        <fullName evidence="1">Terpenoid synthase</fullName>
    </submittedName>
</protein>
<dbReference type="InterPro" id="IPR008949">
    <property type="entry name" value="Isoprenoid_synthase_dom_sf"/>
</dbReference>
<comment type="caution">
    <text evidence="1">The sequence shown here is derived from an EMBL/GenBank/DDBJ whole genome shotgun (WGS) entry which is preliminary data.</text>
</comment>
<dbReference type="AlphaFoldDB" id="A0AAD6GII1"/>
<dbReference type="SUPFAM" id="SSF48576">
    <property type="entry name" value="Terpenoid synthases"/>
    <property type="match status" value="1"/>
</dbReference>
<evidence type="ECO:0000313" key="2">
    <source>
        <dbReference type="Proteomes" id="UP001220324"/>
    </source>
</evidence>
<name>A0AAD6GII1_9EURO</name>
<keyword evidence="2" id="KW-1185">Reference proteome</keyword>
<dbReference type="EMBL" id="JAQIZZ010000003">
    <property type="protein sequence ID" value="KAJ5546659.1"/>
    <property type="molecule type" value="Genomic_DNA"/>
</dbReference>
<evidence type="ECO:0000313" key="1">
    <source>
        <dbReference type="EMBL" id="KAJ5546659.1"/>
    </source>
</evidence>
<sequence length="402" mass="46333">MSTELSSPIFIGKTGQPAHETLIQASSLAPQSSQLRKTTVPPYVDNENFYFKHNRDELCLKFTSDWKESQKSMDTHSDVWAMYFPPSMNLEYDSELESRLAQDLSDWPCLKSIDAPLARLGLQVARLCSIKSPLSYERRILLHRHVTWIFYMDQVSEKLALYDLHSTAGKTYLDNLKSILRDGPVTDMTQFKGSCPDKLIENAINAQRILAEDLIPLKKKLLSPHHLSVCNDALDLFFDTQTEEGERFCAEPSLQNIYQTRAFTVGTMVPSILYMTTEQAELFTPEDPCLIQLSVMAALWNDMIGIFKDLDSIDKQDDGSVYLNFVRASMRDQGLTVRDALRGCAQRLNTLIHDFEFYLTSYRPARRQFYHANLEFTFMYFDFHLMGLKESASERYGWKIIR</sequence>
<reference evidence="1 2" key="1">
    <citation type="journal article" date="2023" name="IMA Fungus">
        <title>Comparative genomic study of the Penicillium genus elucidates a diverse pangenome and 15 lateral gene transfer events.</title>
        <authorList>
            <person name="Petersen C."/>
            <person name="Sorensen T."/>
            <person name="Nielsen M.R."/>
            <person name="Sondergaard T.E."/>
            <person name="Sorensen J.L."/>
            <person name="Fitzpatrick D.A."/>
            <person name="Frisvad J.C."/>
            <person name="Nielsen K.L."/>
        </authorList>
    </citation>
    <scope>NUCLEOTIDE SEQUENCE [LARGE SCALE GENOMIC DNA]</scope>
    <source>
        <strain evidence="1 2">IBT 35679</strain>
    </source>
</reference>
<dbReference type="Gene3D" id="1.10.600.10">
    <property type="entry name" value="Farnesyl Diphosphate Synthase"/>
    <property type="match status" value="1"/>
</dbReference>
<dbReference type="Proteomes" id="UP001220324">
    <property type="component" value="Unassembled WGS sequence"/>
</dbReference>
<organism evidence="1 2">
    <name type="scientific">Penicillium frequentans</name>
    <dbReference type="NCBI Taxonomy" id="3151616"/>
    <lineage>
        <taxon>Eukaryota</taxon>
        <taxon>Fungi</taxon>
        <taxon>Dikarya</taxon>
        <taxon>Ascomycota</taxon>
        <taxon>Pezizomycotina</taxon>
        <taxon>Eurotiomycetes</taxon>
        <taxon>Eurotiomycetidae</taxon>
        <taxon>Eurotiales</taxon>
        <taxon>Aspergillaceae</taxon>
        <taxon>Penicillium</taxon>
    </lineage>
</organism>